<name>A0A363UQW1_9GAMM</name>
<dbReference type="EMBL" id="QEQK01000001">
    <property type="protein sequence ID" value="PWN57853.1"/>
    <property type="molecule type" value="Genomic_DNA"/>
</dbReference>
<dbReference type="GO" id="GO:0003700">
    <property type="term" value="F:DNA-binding transcription factor activity"/>
    <property type="evidence" value="ECO:0007669"/>
    <property type="project" value="InterPro"/>
</dbReference>
<dbReference type="Pfam" id="PF03466">
    <property type="entry name" value="LysR_substrate"/>
    <property type="match status" value="1"/>
</dbReference>
<comment type="similarity">
    <text evidence="1">Belongs to the LysR transcriptional regulatory family.</text>
</comment>
<dbReference type="Gene3D" id="1.10.10.10">
    <property type="entry name" value="Winged helix-like DNA-binding domain superfamily/Winged helix DNA-binding domain"/>
    <property type="match status" value="1"/>
</dbReference>
<accession>A0A363UQW1</accession>
<keyword evidence="4" id="KW-0804">Transcription</keyword>
<gene>
    <name evidence="6" type="ORF">DEH80_01575</name>
</gene>
<dbReference type="InterPro" id="IPR005119">
    <property type="entry name" value="LysR_subst-bd"/>
</dbReference>
<feature type="domain" description="HTH lysR-type" evidence="5">
    <location>
        <begin position="1"/>
        <end position="59"/>
    </location>
</feature>
<evidence type="ECO:0000313" key="6">
    <source>
        <dbReference type="EMBL" id="PWN57853.1"/>
    </source>
</evidence>
<evidence type="ECO:0000259" key="5">
    <source>
        <dbReference type="PROSITE" id="PS50931"/>
    </source>
</evidence>
<proteinExistence type="inferred from homology"/>
<dbReference type="InterPro" id="IPR058163">
    <property type="entry name" value="LysR-type_TF_proteobact-type"/>
</dbReference>
<evidence type="ECO:0000256" key="3">
    <source>
        <dbReference type="ARBA" id="ARBA00023125"/>
    </source>
</evidence>
<organism evidence="6 7">
    <name type="scientific">Abyssibacter profundi</name>
    <dbReference type="NCBI Taxonomy" id="2182787"/>
    <lineage>
        <taxon>Bacteria</taxon>
        <taxon>Pseudomonadati</taxon>
        <taxon>Pseudomonadota</taxon>
        <taxon>Gammaproteobacteria</taxon>
        <taxon>Chromatiales</taxon>
        <taxon>Oceanococcaceae</taxon>
        <taxon>Abyssibacter</taxon>
    </lineage>
</organism>
<sequence length="295" mass="32114">MDRLLSMQTFVAVVDTGSFVRAAERLGQSKASTSRHVTELEEHLGVRLLHRTTRRLSLTDEGRRYLATCREILESLDAAEAELTAGTASVRGLLRINAPVSYGIRHLAGLWPAFMQQHPALRLEVTLSDRAVDLVEDGVDVAIRIGRLEPSSLVARRLATTRICLCAAPSYLEARGRPEHPRDLTIHRVIGYSYWASGDEWTFESDAGTEAVRVAPVMQSNNGETCVAVAIAGGGLVLQPEFLVAEALAQGQLVELLSAYRLPVLGIYAVYPSRRQLAGKVNALLGYLASQLGDA</sequence>
<dbReference type="OrthoDB" id="9815676at2"/>
<dbReference type="InterPro" id="IPR036390">
    <property type="entry name" value="WH_DNA-bd_sf"/>
</dbReference>
<dbReference type="PANTHER" id="PTHR30537">
    <property type="entry name" value="HTH-TYPE TRANSCRIPTIONAL REGULATOR"/>
    <property type="match status" value="1"/>
</dbReference>
<dbReference type="Gene3D" id="3.40.190.290">
    <property type="match status" value="1"/>
</dbReference>
<dbReference type="SUPFAM" id="SSF53850">
    <property type="entry name" value="Periplasmic binding protein-like II"/>
    <property type="match status" value="1"/>
</dbReference>
<comment type="caution">
    <text evidence="6">The sequence shown here is derived from an EMBL/GenBank/DDBJ whole genome shotgun (WGS) entry which is preliminary data.</text>
</comment>
<dbReference type="FunFam" id="1.10.10.10:FF:000001">
    <property type="entry name" value="LysR family transcriptional regulator"/>
    <property type="match status" value="1"/>
</dbReference>
<dbReference type="Pfam" id="PF00126">
    <property type="entry name" value="HTH_1"/>
    <property type="match status" value="1"/>
</dbReference>
<evidence type="ECO:0000256" key="4">
    <source>
        <dbReference type="ARBA" id="ARBA00023163"/>
    </source>
</evidence>
<dbReference type="GO" id="GO:0006351">
    <property type="term" value="P:DNA-templated transcription"/>
    <property type="evidence" value="ECO:0007669"/>
    <property type="project" value="TreeGrafter"/>
</dbReference>
<evidence type="ECO:0000256" key="1">
    <source>
        <dbReference type="ARBA" id="ARBA00009437"/>
    </source>
</evidence>
<keyword evidence="2" id="KW-0805">Transcription regulation</keyword>
<dbReference type="InterPro" id="IPR036388">
    <property type="entry name" value="WH-like_DNA-bd_sf"/>
</dbReference>
<dbReference type="AlphaFoldDB" id="A0A363UQW1"/>
<evidence type="ECO:0000256" key="2">
    <source>
        <dbReference type="ARBA" id="ARBA00023015"/>
    </source>
</evidence>
<dbReference type="Proteomes" id="UP000251800">
    <property type="component" value="Unassembled WGS sequence"/>
</dbReference>
<dbReference type="InterPro" id="IPR000847">
    <property type="entry name" value="LysR_HTH_N"/>
</dbReference>
<dbReference type="SUPFAM" id="SSF46785">
    <property type="entry name" value="Winged helix' DNA-binding domain"/>
    <property type="match status" value="1"/>
</dbReference>
<dbReference type="PANTHER" id="PTHR30537:SF5">
    <property type="entry name" value="HTH-TYPE TRANSCRIPTIONAL ACTIVATOR TTDR-RELATED"/>
    <property type="match status" value="1"/>
</dbReference>
<reference evidence="6 7" key="1">
    <citation type="submission" date="2018-05" db="EMBL/GenBank/DDBJ databases">
        <title>Abyssibacter profundi OUC007T gen. nov., sp. nov, a marine bacterium isolated from seawater of the Mariana Trench.</title>
        <authorList>
            <person name="Zhou S."/>
        </authorList>
    </citation>
    <scope>NUCLEOTIDE SEQUENCE [LARGE SCALE GENOMIC DNA]</scope>
    <source>
        <strain evidence="6 7">OUC007</strain>
    </source>
</reference>
<keyword evidence="7" id="KW-1185">Reference proteome</keyword>
<dbReference type="FunFam" id="3.40.190.290:FF:000001">
    <property type="entry name" value="Transcriptional regulator, LysR family"/>
    <property type="match status" value="1"/>
</dbReference>
<protein>
    <submittedName>
        <fullName evidence="6">LysR family transcriptional regulator</fullName>
    </submittedName>
</protein>
<dbReference type="CDD" id="cd08422">
    <property type="entry name" value="PBP2_CrgA_like"/>
    <property type="match status" value="1"/>
</dbReference>
<keyword evidence="3" id="KW-0238">DNA-binding</keyword>
<dbReference type="RefSeq" id="WP_109718711.1">
    <property type="nucleotide sequence ID" value="NZ_QEQK01000001.1"/>
</dbReference>
<dbReference type="GO" id="GO:0043565">
    <property type="term" value="F:sequence-specific DNA binding"/>
    <property type="evidence" value="ECO:0007669"/>
    <property type="project" value="TreeGrafter"/>
</dbReference>
<evidence type="ECO:0000313" key="7">
    <source>
        <dbReference type="Proteomes" id="UP000251800"/>
    </source>
</evidence>
<dbReference type="PROSITE" id="PS50931">
    <property type="entry name" value="HTH_LYSR"/>
    <property type="match status" value="1"/>
</dbReference>